<evidence type="ECO:0000313" key="2">
    <source>
        <dbReference type="Proteomes" id="UP000637628"/>
    </source>
</evidence>
<dbReference type="EMBL" id="BOML01000100">
    <property type="protein sequence ID" value="GIE08064.1"/>
    <property type="molecule type" value="Genomic_DNA"/>
</dbReference>
<reference evidence="1 2" key="1">
    <citation type="submission" date="2021-01" db="EMBL/GenBank/DDBJ databases">
        <title>Whole genome shotgun sequence of Actinoplanes durhamensis NBRC 14914.</title>
        <authorList>
            <person name="Komaki H."/>
            <person name="Tamura T."/>
        </authorList>
    </citation>
    <scope>NUCLEOTIDE SEQUENCE [LARGE SCALE GENOMIC DNA]</scope>
    <source>
        <strain evidence="1 2">NBRC 14914</strain>
    </source>
</reference>
<organism evidence="1 2">
    <name type="scientific">Paractinoplanes durhamensis</name>
    <dbReference type="NCBI Taxonomy" id="113563"/>
    <lineage>
        <taxon>Bacteria</taxon>
        <taxon>Bacillati</taxon>
        <taxon>Actinomycetota</taxon>
        <taxon>Actinomycetes</taxon>
        <taxon>Micromonosporales</taxon>
        <taxon>Micromonosporaceae</taxon>
        <taxon>Paractinoplanes</taxon>
    </lineage>
</organism>
<protein>
    <submittedName>
        <fullName evidence="1">Uncharacterized protein</fullName>
    </submittedName>
</protein>
<name>A0ABQ3ZE00_9ACTN</name>
<accession>A0ABQ3ZE00</accession>
<sequence length="179" mass="19834">MVCGKDLPVGVRVLPHSPGDWAPCPACKTGLRARLEKARKRGLLDTARQEKIARRAAAKQQRAAQAAPLSGADLRRAWRSPGWVALADRKRAHHPNPQLPGHVLCGRQLDPGIPAERQMPVPHPCARCVDVLRRQQENLGLRTIMITTPADVDRYERARRRGTSIRALRGGLPTLGRDR</sequence>
<proteinExistence type="predicted"/>
<keyword evidence="2" id="KW-1185">Reference proteome</keyword>
<evidence type="ECO:0000313" key="1">
    <source>
        <dbReference type="EMBL" id="GIE08064.1"/>
    </source>
</evidence>
<comment type="caution">
    <text evidence="1">The sequence shown here is derived from an EMBL/GenBank/DDBJ whole genome shotgun (WGS) entry which is preliminary data.</text>
</comment>
<dbReference type="Proteomes" id="UP000637628">
    <property type="component" value="Unassembled WGS sequence"/>
</dbReference>
<gene>
    <name evidence="1" type="ORF">Adu01nite_94140</name>
</gene>